<protein>
    <recommendedName>
        <fullName evidence="4">Phenylalanyl-tRNA synthetase subunit beta</fullName>
    </recommendedName>
</protein>
<gene>
    <name evidence="2" type="ORF">D0466_18595</name>
</gene>
<keyword evidence="3" id="KW-1185">Reference proteome</keyword>
<keyword evidence="1" id="KW-1133">Transmembrane helix</keyword>
<reference evidence="2 3" key="1">
    <citation type="submission" date="2018-08" db="EMBL/GenBank/DDBJ databases">
        <title>Bacillus chawlae sp. nov., Bacillus glennii sp. nov., and Bacillus saganii sp. nov. Isolated from the Vehicle Assembly Building at Kennedy Space Center where the Viking Spacecraft were Assembled.</title>
        <authorList>
            <person name="Seuylemezian A."/>
            <person name="Vaishampayan P."/>
        </authorList>
    </citation>
    <scope>NUCLEOTIDE SEQUENCE [LARGE SCALE GENOMIC DNA]</scope>
    <source>
        <strain evidence="2 3">V44-8</strain>
    </source>
</reference>
<dbReference type="RefSeq" id="WP_117324030.1">
    <property type="nucleotide sequence ID" value="NZ_QVTD01000016.1"/>
</dbReference>
<accession>A0A372L7H6</accession>
<evidence type="ECO:0008006" key="4">
    <source>
        <dbReference type="Google" id="ProtNLM"/>
    </source>
</evidence>
<organism evidence="2 3">
    <name type="scientific">Peribacillus glennii</name>
    <dbReference type="NCBI Taxonomy" id="2303991"/>
    <lineage>
        <taxon>Bacteria</taxon>
        <taxon>Bacillati</taxon>
        <taxon>Bacillota</taxon>
        <taxon>Bacilli</taxon>
        <taxon>Bacillales</taxon>
        <taxon>Bacillaceae</taxon>
        <taxon>Peribacillus</taxon>
    </lineage>
</organism>
<evidence type="ECO:0000313" key="3">
    <source>
        <dbReference type="Proteomes" id="UP000262939"/>
    </source>
</evidence>
<sequence length="140" mass="15412">MKAVKILSAIVVILAVIGLGIYHFGTKIASDKLVYAVSHQLESSGEGKEIKKAIEIDPELKKFVEGGKNVDRDTLAFTTKEEATKTLISKFGVGNLKDIQTRVQNGSITKEELMAEAESKLTEEEIFALKVIAYKELNKE</sequence>
<dbReference type="Proteomes" id="UP000262939">
    <property type="component" value="Unassembled WGS sequence"/>
</dbReference>
<dbReference type="EMBL" id="QVTD01000016">
    <property type="protein sequence ID" value="RFU61226.1"/>
    <property type="molecule type" value="Genomic_DNA"/>
</dbReference>
<comment type="caution">
    <text evidence="2">The sequence shown here is derived from an EMBL/GenBank/DDBJ whole genome shotgun (WGS) entry which is preliminary data.</text>
</comment>
<keyword evidence="1" id="KW-0812">Transmembrane</keyword>
<name>A0A372L7H6_9BACI</name>
<evidence type="ECO:0000313" key="2">
    <source>
        <dbReference type="EMBL" id="RFU61226.1"/>
    </source>
</evidence>
<feature type="transmembrane region" description="Helical" evidence="1">
    <location>
        <begin position="6"/>
        <end position="25"/>
    </location>
</feature>
<keyword evidence="1" id="KW-0472">Membrane</keyword>
<proteinExistence type="predicted"/>
<dbReference type="AlphaFoldDB" id="A0A372L7H6"/>
<evidence type="ECO:0000256" key="1">
    <source>
        <dbReference type="SAM" id="Phobius"/>
    </source>
</evidence>
<dbReference type="OrthoDB" id="2427603at2"/>